<keyword evidence="15" id="KW-1185">Reference proteome</keyword>
<dbReference type="GO" id="GO:0046872">
    <property type="term" value="F:metal ion binding"/>
    <property type="evidence" value="ECO:0007669"/>
    <property type="project" value="UniProtKB-KW"/>
</dbReference>
<dbReference type="PRINTS" id="PR00120">
    <property type="entry name" value="HATPASE"/>
</dbReference>
<keyword evidence="9 12" id="KW-1133">Transmembrane helix</keyword>
<evidence type="ECO:0000313" key="14">
    <source>
        <dbReference type="EMBL" id="AXI99746.1"/>
    </source>
</evidence>
<dbReference type="FunFam" id="3.40.50.1000:FF:000001">
    <property type="entry name" value="Phospholipid-transporting ATPase IC"/>
    <property type="match status" value="1"/>
</dbReference>
<accession>A0A345UGZ5</accession>
<dbReference type="InterPro" id="IPR004014">
    <property type="entry name" value="ATPase_P-typ_cation-transptr_N"/>
</dbReference>
<dbReference type="SFLD" id="SFLDF00027">
    <property type="entry name" value="p-type_atpase"/>
    <property type="match status" value="1"/>
</dbReference>
<dbReference type="InterPro" id="IPR023214">
    <property type="entry name" value="HAD_sf"/>
</dbReference>
<dbReference type="FunFam" id="2.70.150.10:FF:000016">
    <property type="entry name" value="Calcium-transporting P-type ATPase putative"/>
    <property type="match status" value="1"/>
</dbReference>
<evidence type="ECO:0000256" key="10">
    <source>
        <dbReference type="ARBA" id="ARBA00023136"/>
    </source>
</evidence>
<dbReference type="Gene3D" id="3.40.1110.10">
    <property type="entry name" value="Calcium-transporting ATPase, cytoplasmic domain N"/>
    <property type="match status" value="1"/>
</dbReference>
<dbReference type="SFLD" id="SFLDG00002">
    <property type="entry name" value="C1.7:_P-type_atpase_like"/>
    <property type="match status" value="1"/>
</dbReference>
<keyword evidence="5" id="KW-0479">Metal-binding</keyword>
<dbReference type="KEGG" id="cprv:CYPRO_0461"/>
<dbReference type="RefSeq" id="WP_114983088.1">
    <property type="nucleotide sequence ID" value="NZ_CP027806.1"/>
</dbReference>
<evidence type="ECO:0000256" key="7">
    <source>
        <dbReference type="ARBA" id="ARBA00022840"/>
    </source>
</evidence>
<feature type="transmembrane region" description="Helical" evidence="12">
    <location>
        <begin position="827"/>
        <end position="846"/>
    </location>
</feature>
<keyword evidence="10 12" id="KW-0472">Membrane</keyword>
<dbReference type="Pfam" id="PF13246">
    <property type="entry name" value="Cation_ATPase"/>
    <property type="match status" value="1"/>
</dbReference>
<evidence type="ECO:0000256" key="2">
    <source>
        <dbReference type="ARBA" id="ARBA00005675"/>
    </source>
</evidence>
<organism evidence="14 15">
    <name type="scientific">Cyclonatronum proteinivorum</name>
    <dbReference type="NCBI Taxonomy" id="1457365"/>
    <lineage>
        <taxon>Bacteria</taxon>
        <taxon>Pseudomonadati</taxon>
        <taxon>Balneolota</taxon>
        <taxon>Balneolia</taxon>
        <taxon>Balneolales</taxon>
        <taxon>Cyclonatronaceae</taxon>
        <taxon>Cyclonatronum</taxon>
    </lineage>
</organism>
<dbReference type="GO" id="GO:0140352">
    <property type="term" value="P:export from cell"/>
    <property type="evidence" value="ECO:0007669"/>
    <property type="project" value="UniProtKB-ARBA"/>
</dbReference>
<dbReference type="PROSITE" id="PS00154">
    <property type="entry name" value="ATPASE_E1_E2"/>
    <property type="match status" value="1"/>
</dbReference>
<dbReference type="GO" id="GO:0019829">
    <property type="term" value="F:ATPase-coupled monoatomic cation transmembrane transporter activity"/>
    <property type="evidence" value="ECO:0007669"/>
    <property type="project" value="UniProtKB-ARBA"/>
</dbReference>
<dbReference type="GO" id="GO:0016887">
    <property type="term" value="F:ATP hydrolysis activity"/>
    <property type="evidence" value="ECO:0007669"/>
    <property type="project" value="InterPro"/>
</dbReference>
<evidence type="ECO:0000256" key="8">
    <source>
        <dbReference type="ARBA" id="ARBA00022967"/>
    </source>
</evidence>
<dbReference type="Pfam" id="PF08282">
    <property type="entry name" value="Hydrolase_3"/>
    <property type="match status" value="1"/>
</dbReference>
<dbReference type="SUPFAM" id="SSF81653">
    <property type="entry name" value="Calcium ATPase, transduction domain A"/>
    <property type="match status" value="1"/>
</dbReference>
<proteinExistence type="inferred from homology"/>
<dbReference type="Pfam" id="PF00122">
    <property type="entry name" value="E1-E2_ATPase"/>
    <property type="match status" value="1"/>
</dbReference>
<dbReference type="Pfam" id="PF00689">
    <property type="entry name" value="Cation_ATPase_C"/>
    <property type="match status" value="1"/>
</dbReference>
<evidence type="ECO:0000259" key="13">
    <source>
        <dbReference type="SMART" id="SM00831"/>
    </source>
</evidence>
<dbReference type="GO" id="GO:0046873">
    <property type="term" value="F:metal ion transmembrane transporter activity"/>
    <property type="evidence" value="ECO:0007669"/>
    <property type="project" value="UniProtKB-ARBA"/>
</dbReference>
<keyword evidence="6" id="KW-0547">Nucleotide-binding</keyword>
<dbReference type="InterPro" id="IPR008250">
    <property type="entry name" value="ATPase_P-typ_transduc_dom_A_sf"/>
</dbReference>
<dbReference type="PANTHER" id="PTHR43294:SF21">
    <property type="entry name" value="CATION TRANSPORTING ATPASE"/>
    <property type="match status" value="1"/>
</dbReference>
<name>A0A345UGZ5_9BACT</name>
<dbReference type="InterPro" id="IPR018303">
    <property type="entry name" value="ATPase_P-typ_P_site"/>
</dbReference>
<evidence type="ECO:0000256" key="9">
    <source>
        <dbReference type="ARBA" id="ARBA00022989"/>
    </source>
</evidence>
<dbReference type="InterPro" id="IPR044492">
    <property type="entry name" value="P_typ_ATPase_HD_dom"/>
</dbReference>
<feature type="domain" description="Cation-transporting P-type ATPase N-terminal" evidence="13">
    <location>
        <begin position="4"/>
        <end position="78"/>
    </location>
</feature>
<dbReference type="Gene3D" id="3.40.50.1000">
    <property type="entry name" value="HAD superfamily/HAD-like"/>
    <property type="match status" value="1"/>
</dbReference>
<dbReference type="CDD" id="cd02080">
    <property type="entry name" value="P-type_ATPase_cation"/>
    <property type="match status" value="1"/>
</dbReference>
<dbReference type="GO" id="GO:0005886">
    <property type="term" value="C:plasma membrane"/>
    <property type="evidence" value="ECO:0007669"/>
    <property type="project" value="UniProtKB-SubCell"/>
</dbReference>
<dbReference type="Proteomes" id="UP000254808">
    <property type="component" value="Chromosome"/>
</dbReference>
<dbReference type="InterPro" id="IPR059000">
    <property type="entry name" value="ATPase_P-type_domA"/>
</dbReference>
<sequence>MATKWHTLEAAEALDKLQSSTDKGLTPKEAEKRLQEYGPNKLPEKKGRHPVMQFLAHFHNVLIYILLVAAVVTALMDHWIDTIVILAVVLANAIVGFVQEGKAEKALEGIKNMLSLDAQVIRDGKQQKVNADAIVPGDIVRLRSGDKVPADVRIIEAKSFRVEESPLTGESTDVRKTSDSVSEDAVVGDRKCMAFSGTMVTYGTATGVVVETGLKTELGKITKMLSEQKEFTTPLLQKIDKFAIRLSVFVLLFSLSFFLFGYFFRDYTTMELFMATIGIVVASIPEGLPAIITITLAVGVQRMASRKAIIRRLPSVETLGSVSVICSDKTGTLTRNEMTVRTVVTADAAYEVEGSGYQPEGDILKEDAPLKSFEGEPALYQLLRAVRACNDAAIEESEGQWKLNGTPTEGALITLAHKAGLAGFSPKRLDDIPFESEHKYMATLNAHEDKTYVFVKGAPERLMDMCAEQLTAEGPVKMQKDFWTDQQDTIARRGQRVLGVAFREVDAGTSTVDHEDLGQGLTFLGLTGIIDPPRDEAVAAIEECKAAGIRVIMITGDHAVTAEAIAKELGIDNGEGTITGAQLEKTPDDALPELVMKYNVFARTSPEHKLRLVKALQAKNKLCAMTGDGVNDAPALKRADIGIAMGIKGTEVSKEAAEMVLADDNFATITNAVEEGRTVYDNFRKTILYILPTNGAQAIVLVAAIFIGIEMPITPAQILWVNMVTAVTLALALAFEPMEKRVMEMPPRRRDEPTLGGYFIWRIIFVSVLIGGFTFLLTHVFFAGVDTDKMRTIAVNTVVAGQVFYLFNCRQFYETAFTKRFFSNKYIFIAIGVLTVLQLLFIYAPFMNTLFYTVPLGWAEWSIILSTGVLVLVLVELEKWIFRSRGKTV</sequence>
<evidence type="ECO:0000313" key="15">
    <source>
        <dbReference type="Proteomes" id="UP000254808"/>
    </source>
</evidence>
<keyword evidence="7" id="KW-0067">ATP-binding</keyword>
<feature type="transmembrane region" description="Helical" evidence="12">
    <location>
        <begin position="54"/>
        <end position="73"/>
    </location>
</feature>
<evidence type="ECO:0000256" key="6">
    <source>
        <dbReference type="ARBA" id="ARBA00022741"/>
    </source>
</evidence>
<reference evidence="14 15" key="1">
    <citation type="submission" date="2018-03" db="EMBL/GenBank/DDBJ databases">
        <title>Phenotypic and genomic properties of Cyclonatronum proteinivorum gen. nov., sp. nov., a haloalkaliphilic bacteroidete from soda lakes possessing Na+-translocating rhodopsin.</title>
        <authorList>
            <person name="Toshchakov S.V."/>
            <person name="Korzhenkov A."/>
            <person name="Samarov N.I."/>
            <person name="Kublanov I.V."/>
            <person name="Muntyan M.S."/>
            <person name="Sorokin D.Y."/>
        </authorList>
    </citation>
    <scope>NUCLEOTIDE SEQUENCE [LARGE SCALE GENOMIC DNA]</scope>
    <source>
        <strain evidence="14 15">Omega</strain>
    </source>
</reference>
<protein>
    <submittedName>
        <fullName evidence="14">Potassium/sodium efflux P-type ATPase,TIGR01523</fullName>
    </submittedName>
</protein>
<feature type="compositionally biased region" description="Basic and acidic residues" evidence="11">
    <location>
        <begin position="25"/>
        <end position="35"/>
    </location>
</feature>
<dbReference type="InterPro" id="IPR023299">
    <property type="entry name" value="ATPase_P-typ_cyto_dom_N"/>
</dbReference>
<evidence type="ECO:0000256" key="11">
    <source>
        <dbReference type="SAM" id="MobiDB-lite"/>
    </source>
</evidence>
<dbReference type="SMART" id="SM00831">
    <property type="entry name" value="Cation_ATPase_N"/>
    <property type="match status" value="1"/>
</dbReference>
<feature type="transmembrane region" description="Helical" evidence="12">
    <location>
        <begin position="79"/>
        <end position="98"/>
    </location>
</feature>
<evidence type="ECO:0000256" key="1">
    <source>
        <dbReference type="ARBA" id="ARBA00004651"/>
    </source>
</evidence>
<dbReference type="InterPro" id="IPR006068">
    <property type="entry name" value="ATPase_P-typ_cation-transptr_C"/>
</dbReference>
<keyword evidence="3" id="KW-1003">Cell membrane</keyword>
<dbReference type="GO" id="GO:0005524">
    <property type="term" value="F:ATP binding"/>
    <property type="evidence" value="ECO:0007669"/>
    <property type="project" value="UniProtKB-KW"/>
</dbReference>
<feature type="transmembrane region" description="Helical" evidence="12">
    <location>
        <begin position="276"/>
        <end position="300"/>
    </location>
</feature>
<evidence type="ECO:0000256" key="12">
    <source>
        <dbReference type="SAM" id="Phobius"/>
    </source>
</evidence>
<dbReference type="InterPro" id="IPR023298">
    <property type="entry name" value="ATPase_P-typ_TM_dom_sf"/>
</dbReference>
<dbReference type="NCBIfam" id="TIGR01494">
    <property type="entry name" value="ATPase_P-type"/>
    <property type="match status" value="2"/>
</dbReference>
<dbReference type="Pfam" id="PF00690">
    <property type="entry name" value="Cation_ATPase_N"/>
    <property type="match status" value="1"/>
</dbReference>
<feature type="transmembrane region" description="Helical" evidence="12">
    <location>
        <begin position="759"/>
        <end position="784"/>
    </location>
</feature>
<dbReference type="InterPro" id="IPR001757">
    <property type="entry name" value="P_typ_ATPase"/>
</dbReference>
<dbReference type="FunFam" id="3.40.50.1000:FF:000028">
    <property type="entry name" value="Calcium-transporting P-type ATPase, putative"/>
    <property type="match status" value="1"/>
</dbReference>
<dbReference type="InterPro" id="IPR036412">
    <property type="entry name" value="HAD-like_sf"/>
</dbReference>
<comment type="similarity">
    <text evidence="2">Belongs to the cation transport ATPase (P-type) (TC 3.A.3) family. Type IIA subfamily.</text>
</comment>
<dbReference type="PANTHER" id="PTHR43294">
    <property type="entry name" value="SODIUM/POTASSIUM-TRANSPORTING ATPASE SUBUNIT ALPHA"/>
    <property type="match status" value="1"/>
</dbReference>
<dbReference type="OrthoDB" id="9770315at2"/>
<dbReference type="SUPFAM" id="SSF81665">
    <property type="entry name" value="Calcium ATPase, transmembrane domain M"/>
    <property type="match status" value="1"/>
</dbReference>
<dbReference type="PRINTS" id="PR00119">
    <property type="entry name" value="CATATPASE"/>
</dbReference>
<keyword evidence="4 12" id="KW-0812">Transmembrane</keyword>
<dbReference type="InterPro" id="IPR050510">
    <property type="entry name" value="Cation_transp_ATPase_P-type"/>
</dbReference>
<dbReference type="AlphaFoldDB" id="A0A345UGZ5"/>
<feature type="transmembrane region" description="Helical" evidence="12">
    <location>
        <begin position="719"/>
        <end position="738"/>
    </location>
</feature>
<feature type="region of interest" description="Disordered" evidence="11">
    <location>
        <begin position="15"/>
        <end position="42"/>
    </location>
</feature>
<evidence type="ECO:0000256" key="5">
    <source>
        <dbReference type="ARBA" id="ARBA00022723"/>
    </source>
</evidence>
<evidence type="ECO:0000256" key="3">
    <source>
        <dbReference type="ARBA" id="ARBA00022475"/>
    </source>
</evidence>
<dbReference type="SUPFAM" id="SSF81660">
    <property type="entry name" value="Metal cation-transporting ATPase, ATP-binding domain N"/>
    <property type="match status" value="1"/>
</dbReference>
<dbReference type="SUPFAM" id="SSF56784">
    <property type="entry name" value="HAD-like"/>
    <property type="match status" value="1"/>
</dbReference>
<feature type="transmembrane region" description="Helical" evidence="12">
    <location>
        <begin position="858"/>
        <end position="877"/>
    </location>
</feature>
<feature type="transmembrane region" description="Helical" evidence="12">
    <location>
        <begin position="687"/>
        <end position="707"/>
    </location>
</feature>
<evidence type="ECO:0000256" key="4">
    <source>
        <dbReference type="ARBA" id="ARBA00022692"/>
    </source>
</evidence>
<dbReference type="Gene3D" id="2.70.150.10">
    <property type="entry name" value="Calcium-transporting ATPase, cytoplasmic transduction domain A"/>
    <property type="match status" value="1"/>
</dbReference>
<dbReference type="Gene3D" id="1.20.1110.10">
    <property type="entry name" value="Calcium-transporting ATPase, transmembrane domain"/>
    <property type="match status" value="1"/>
</dbReference>
<dbReference type="EMBL" id="CP027806">
    <property type="protein sequence ID" value="AXI99746.1"/>
    <property type="molecule type" value="Genomic_DNA"/>
</dbReference>
<feature type="transmembrane region" description="Helical" evidence="12">
    <location>
        <begin position="242"/>
        <end position="264"/>
    </location>
</feature>
<keyword evidence="8" id="KW-1278">Translocase</keyword>
<dbReference type="SFLD" id="SFLDS00003">
    <property type="entry name" value="Haloacid_Dehalogenase"/>
    <property type="match status" value="1"/>
</dbReference>
<gene>
    <name evidence="14" type="ORF">CYPRO_0461</name>
</gene>
<feature type="transmembrane region" description="Helical" evidence="12">
    <location>
        <begin position="790"/>
        <end position="807"/>
    </location>
</feature>
<dbReference type="GO" id="GO:0098662">
    <property type="term" value="P:inorganic cation transmembrane transport"/>
    <property type="evidence" value="ECO:0007669"/>
    <property type="project" value="UniProtKB-ARBA"/>
</dbReference>
<dbReference type="GO" id="GO:0015662">
    <property type="term" value="F:P-type ion transporter activity"/>
    <property type="evidence" value="ECO:0007669"/>
    <property type="project" value="UniProtKB-ARBA"/>
</dbReference>
<comment type="subcellular location">
    <subcellularLocation>
        <location evidence="1">Cell membrane</location>
        <topology evidence="1">Multi-pass membrane protein</topology>
    </subcellularLocation>
</comment>